<feature type="signal peptide" evidence="5">
    <location>
        <begin position="1"/>
        <end position="31"/>
    </location>
</feature>
<comment type="subcellular location">
    <subcellularLocation>
        <location evidence="1">Cell outer membrane</location>
    </subcellularLocation>
</comment>
<dbReference type="InterPro" id="IPR036942">
    <property type="entry name" value="Beta-barrel_TonB_sf"/>
</dbReference>
<evidence type="ECO:0000256" key="5">
    <source>
        <dbReference type="SAM" id="SignalP"/>
    </source>
</evidence>
<evidence type="ECO:0000256" key="2">
    <source>
        <dbReference type="ARBA" id="ARBA00023136"/>
    </source>
</evidence>
<evidence type="ECO:0000256" key="3">
    <source>
        <dbReference type="ARBA" id="ARBA00023237"/>
    </source>
</evidence>
<reference evidence="6" key="1">
    <citation type="submission" date="2020-10" db="EMBL/GenBank/DDBJ databases">
        <authorList>
            <person name="Gilroy R."/>
        </authorList>
    </citation>
    <scope>NUCLEOTIDE SEQUENCE</scope>
    <source>
        <strain evidence="6">D3-1215</strain>
    </source>
</reference>
<dbReference type="Proteomes" id="UP000823637">
    <property type="component" value="Unassembled WGS sequence"/>
</dbReference>
<dbReference type="EMBL" id="JADIMR010000105">
    <property type="protein sequence ID" value="MBO8447501.1"/>
    <property type="molecule type" value="Genomic_DNA"/>
</dbReference>
<evidence type="ECO:0000313" key="6">
    <source>
        <dbReference type="EMBL" id="MBO8447501.1"/>
    </source>
</evidence>
<feature type="chain" id="PRO_5038607981" evidence="5">
    <location>
        <begin position="32"/>
        <end position="575"/>
    </location>
</feature>
<dbReference type="GO" id="GO:0009279">
    <property type="term" value="C:cell outer membrane"/>
    <property type="evidence" value="ECO:0007669"/>
    <property type="project" value="UniProtKB-SubCell"/>
</dbReference>
<proteinExistence type="predicted"/>
<keyword evidence="3" id="KW-0998">Cell outer membrane</keyword>
<feature type="region of interest" description="Disordered" evidence="4">
    <location>
        <begin position="57"/>
        <end position="77"/>
    </location>
</feature>
<comment type="caution">
    <text evidence="6">The sequence shown here is derived from an EMBL/GenBank/DDBJ whole genome shotgun (WGS) entry which is preliminary data.</text>
</comment>
<gene>
    <name evidence="6" type="ORF">IAC32_07150</name>
</gene>
<evidence type="ECO:0000256" key="4">
    <source>
        <dbReference type="SAM" id="MobiDB-lite"/>
    </source>
</evidence>
<evidence type="ECO:0000256" key="1">
    <source>
        <dbReference type="ARBA" id="ARBA00004442"/>
    </source>
</evidence>
<keyword evidence="2" id="KW-0472">Membrane</keyword>
<sequence length="575" mass="64098">MKKKMSVNSFRYILPCLLCVFMSFGRIGAQAVKNDELSRNVIVERDYVASKIDAEKVNPVPDPEDKPRSAPVQVNLETESDPSEVWPAAGKAEAAAYELPEKGNAKDGIFKAGLGFYWQVDGDFYYPLLKGDKYLLDIKLRHSSNWGRVTLQNGSKTRAMDHITSGALNFESQFSSCRLVSSIDFNAGGFDYYGYSTVPAVQDAMKDTVGTFVSAGIDFKLFSTDVRNELQYDFGLGYTYNGRNFGVMQHDLDLSGDINGEVGDGRFGGKLDLDLHVFDIDNSAFAGVFPGANAKITLTPYYKWQGDNWDLSLGANLFVFGQKDAARPVAGSAEIRGNFGLVPGLFNLYAGISGDYSDNNYWDILQENHFIRPDLNVSPTYTPLAVDLGIKVNIMDGLLFDLGFDYNLILDQYFYVNDTDGSGLYYNSFTTVSEPTTHKVSVNAGLYFNFVEGLDMKLTGKYNFWNTVENLHAWQKPAWEVDFDAKYRFLKKWQVGLQYGFMGGRYALVFSPDAVSGEAVKMQDVHDINVSVSYDALDWLTVFAEGDNLANIKADTYYGYTTFGINGKIGVSMYF</sequence>
<dbReference type="AlphaFoldDB" id="A0A9D9EG74"/>
<name>A0A9D9EG74_9BACT</name>
<reference evidence="6" key="2">
    <citation type="journal article" date="2021" name="PeerJ">
        <title>Extensive microbial diversity within the chicken gut microbiome revealed by metagenomics and culture.</title>
        <authorList>
            <person name="Gilroy R."/>
            <person name="Ravi A."/>
            <person name="Getino M."/>
            <person name="Pursley I."/>
            <person name="Horton D.L."/>
            <person name="Alikhan N.F."/>
            <person name="Baker D."/>
            <person name="Gharbi K."/>
            <person name="Hall N."/>
            <person name="Watson M."/>
            <person name="Adriaenssens E.M."/>
            <person name="Foster-Nyarko E."/>
            <person name="Jarju S."/>
            <person name="Secka A."/>
            <person name="Antonio M."/>
            <person name="Oren A."/>
            <person name="Chaudhuri R.R."/>
            <person name="La Ragione R."/>
            <person name="Hildebrand F."/>
            <person name="Pallen M.J."/>
        </authorList>
    </citation>
    <scope>NUCLEOTIDE SEQUENCE</scope>
    <source>
        <strain evidence="6">D3-1215</strain>
    </source>
</reference>
<protein>
    <submittedName>
        <fullName evidence="6">Uncharacterized protein</fullName>
    </submittedName>
</protein>
<accession>A0A9D9EG74</accession>
<dbReference type="Gene3D" id="2.40.170.20">
    <property type="entry name" value="TonB-dependent receptor, beta-barrel domain"/>
    <property type="match status" value="1"/>
</dbReference>
<organism evidence="6 7">
    <name type="scientific">Candidatus Enterocola intestinipullorum</name>
    <dbReference type="NCBI Taxonomy" id="2840783"/>
    <lineage>
        <taxon>Bacteria</taxon>
        <taxon>Pseudomonadati</taxon>
        <taxon>Bacteroidota</taxon>
        <taxon>Bacteroidia</taxon>
        <taxon>Bacteroidales</taxon>
        <taxon>Candidatus Enterocola</taxon>
    </lineage>
</organism>
<evidence type="ECO:0000313" key="7">
    <source>
        <dbReference type="Proteomes" id="UP000823637"/>
    </source>
</evidence>
<keyword evidence="5" id="KW-0732">Signal</keyword>
<dbReference type="SUPFAM" id="SSF56935">
    <property type="entry name" value="Porins"/>
    <property type="match status" value="1"/>
</dbReference>